<gene>
    <name evidence="2" type="ORF">SMSRO_SF016170</name>
</gene>
<sequence>MTKNHQIIIFYDHNFKRIGNVNKTVRHFTYQEIKELDFFKKNPEFLPPLLIDDFTNKIAKQYQVINVEIKPDRYNEQEFTLIKQELLLLQTKTNAEIIVSSFGHDALKFISNLNNPFKKGYLIESLKDIDQTLINKFDYLHPSIATAKQKKNVAIIKNLNLPLNIWTFKNEKDLKIINNLYPQDFVHSYISDIATLNPTLK</sequence>
<dbReference type="STRING" id="2138.SMSRO_v1c15430"/>
<dbReference type="OrthoDB" id="384721at2"/>
<dbReference type="PANTHER" id="PTHR46211">
    <property type="entry name" value="GLYCEROPHOSPHORYL DIESTER PHOSPHODIESTERASE"/>
    <property type="match status" value="1"/>
</dbReference>
<feature type="domain" description="GP-PDE" evidence="1">
    <location>
        <begin position="1"/>
        <end position="201"/>
    </location>
</feature>
<dbReference type="GO" id="GO:0006629">
    <property type="term" value="P:lipid metabolic process"/>
    <property type="evidence" value="ECO:0007669"/>
    <property type="project" value="InterPro"/>
</dbReference>
<dbReference type="PANTHER" id="PTHR46211:SF1">
    <property type="entry name" value="GLYCEROPHOSPHODIESTER PHOSPHODIESTERASE, CYTOPLASMIC"/>
    <property type="match status" value="1"/>
</dbReference>
<evidence type="ECO:0000259" key="1">
    <source>
        <dbReference type="PROSITE" id="PS51704"/>
    </source>
</evidence>
<dbReference type="AlphaFoldDB" id="A0A2P6FEH2"/>
<accession>A0A2P6FEH2</accession>
<dbReference type="Proteomes" id="UP000031565">
    <property type="component" value="Unassembled WGS sequence"/>
</dbReference>
<dbReference type="InterPro" id="IPR030395">
    <property type="entry name" value="GP_PDE_dom"/>
</dbReference>
<name>A0A2P6FEH2_9MOLU</name>
<organism evidence="2 3">
    <name type="scientific">Spiroplasma poulsonii</name>
    <dbReference type="NCBI Taxonomy" id="2138"/>
    <lineage>
        <taxon>Bacteria</taxon>
        <taxon>Bacillati</taxon>
        <taxon>Mycoplasmatota</taxon>
        <taxon>Mollicutes</taxon>
        <taxon>Entomoplasmatales</taxon>
        <taxon>Spiroplasmataceae</taxon>
        <taxon>Spiroplasma</taxon>
    </lineage>
</organism>
<protein>
    <submittedName>
        <fullName evidence="2">Cytoplasmic glycerophosphodiester phosphodiesterase</fullName>
    </submittedName>
</protein>
<keyword evidence="3" id="KW-1185">Reference proteome</keyword>
<comment type="caution">
    <text evidence="2">The sequence shown here is derived from an EMBL/GenBank/DDBJ whole genome shotgun (WGS) entry which is preliminary data.</text>
</comment>
<dbReference type="Pfam" id="PF03009">
    <property type="entry name" value="GDPD"/>
    <property type="match status" value="1"/>
</dbReference>
<dbReference type="PROSITE" id="PS51704">
    <property type="entry name" value="GP_PDE"/>
    <property type="match status" value="1"/>
</dbReference>
<reference evidence="2 3" key="1">
    <citation type="journal article" date="2015" name="MBio">
        <title>Genome sequence of the Drosophila melanogaster male-killing Spiroplasma strain MSRO endosymbiont.</title>
        <authorList>
            <person name="Paredes J.C."/>
            <person name="Herren J.K."/>
            <person name="Schupfer F."/>
            <person name="Marin R."/>
            <person name="Claverol S."/>
            <person name="Kuo C.H."/>
            <person name="Lemaitre B."/>
            <person name="Beven L."/>
        </authorList>
    </citation>
    <scope>NUCLEOTIDE SEQUENCE [LARGE SCALE GENOMIC DNA]</scope>
    <source>
        <strain evidence="2 3">MSRO</strain>
    </source>
</reference>
<dbReference type="GO" id="GO:0008081">
    <property type="term" value="F:phosphoric diester hydrolase activity"/>
    <property type="evidence" value="ECO:0007669"/>
    <property type="project" value="InterPro"/>
</dbReference>
<evidence type="ECO:0000313" key="2">
    <source>
        <dbReference type="EMBL" id="PQM31764.1"/>
    </source>
</evidence>
<dbReference type="SUPFAM" id="SSF51695">
    <property type="entry name" value="PLC-like phosphodiesterases"/>
    <property type="match status" value="1"/>
</dbReference>
<dbReference type="InterPro" id="IPR017946">
    <property type="entry name" value="PLC-like_Pdiesterase_TIM-brl"/>
</dbReference>
<evidence type="ECO:0000313" key="3">
    <source>
        <dbReference type="Proteomes" id="UP000031565"/>
    </source>
</evidence>
<dbReference type="Gene3D" id="3.20.20.190">
    <property type="entry name" value="Phosphatidylinositol (PI) phosphodiesterase"/>
    <property type="match status" value="1"/>
</dbReference>
<proteinExistence type="predicted"/>
<dbReference type="EMBL" id="JTLV02000001">
    <property type="protein sequence ID" value="PQM31764.1"/>
    <property type="molecule type" value="Genomic_DNA"/>
</dbReference>